<reference evidence="2" key="1">
    <citation type="journal article" date="2015" name="Nature">
        <title>Complex archaea that bridge the gap between prokaryotes and eukaryotes.</title>
        <authorList>
            <person name="Spang A."/>
            <person name="Saw J.H."/>
            <person name="Jorgensen S.L."/>
            <person name="Zaremba-Niedzwiedzka K."/>
            <person name="Martijn J."/>
            <person name="Lind A.E."/>
            <person name="van Eijk R."/>
            <person name="Schleper C."/>
            <person name="Guy L."/>
            <person name="Ettema T.J."/>
        </authorList>
    </citation>
    <scope>NUCLEOTIDE SEQUENCE</scope>
</reference>
<keyword evidence="1" id="KW-1133">Transmembrane helix</keyword>
<gene>
    <name evidence="2" type="ORF">LCGC14_2325880</name>
</gene>
<proteinExistence type="predicted"/>
<evidence type="ECO:0000313" key="2">
    <source>
        <dbReference type="EMBL" id="KKL48404.1"/>
    </source>
</evidence>
<feature type="transmembrane region" description="Helical" evidence="1">
    <location>
        <begin position="12"/>
        <end position="31"/>
    </location>
</feature>
<protein>
    <submittedName>
        <fullName evidence="2">Uncharacterized protein</fullName>
    </submittedName>
</protein>
<keyword evidence="1" id="KW-0812">Transmembrane</keyword>
<dbReference type="EMBL" id="LAZR01033332">
    <property type="protein sequence ID" value="KKL48404.1"/>
    <property type="molecule type" value="Genomic_DNA"/>
</dbReference>
<sequence>MKEKRKGITIFNYLFNLSILILGIFLLIFKINIFAGIWYTIQGALFLILIRLSEIWFRKRIEEIDKNFEEMIKRLEKRWEKG</sequence>
<dbReference type="AlphaFoldDB" id="A0A0F9CH20"/>
<feature type="transmembrane region" description="Helical" evidence="1">
    <location>
        <begin position="37"/>
        <end position="57"/>
    </location>
</feature>
<keyword evidence="1" id="KW-0472">Membrane</keyword>
<evidence type="ECO:0000256" key="1">
    <source>
        <dbReference type="SAM" id="Phobius"/>
    </source>
</evidence>
<name>A0A0F9CH20_9ZZZZ</name>
<accession>A0A0F9CH20</accession>
<organism evidence="2">
    <name type="scientific">marine sediment metagenome</name>
    <dbReference type="NCBI Taxonomy" id="412755"/>
    <lineage>
        <taxon>unclassified sequences</taxon>
        <taxon>metagenomes</taxon>
        <taxon>ecological metagenomes</taxon>
    </lineage>
</organism>
<comment type="caution">
    <text evidence="2">The sequence shown here is derived from an EMBL/GenBank/DDBJ whole genome shotgun (WGS) entry which is preliminary data.</text>
</comment>